<dbReference type="PANTHER" id="PTHR46083:SF5">
    <property type="entry name" value="STARCH SYNTHASE 3, CHLOROPLASTIC_AMYLOPLASTIC"/>
    <property type="match status" value="1"/>
</dbReference>
<sequence length="250" mass="28105">MPNKPLENAETELKQLKTKISHSEKDLKEKSQQLLSKREEAVAAENELHTRSKDVESVQKALESLPYEDGKMEALQKDRASELEVVQKSKVKGVVAKLIKVKDSSTLTALEVAAGGKMFNVLVDTENTGKQLLQNVKVPLDAYMMDFVFSEREDGGIFDNKSGMDYHIPVSGGVVQESPMHIVHIAVEMAPIAKMNSSANNGDRDEEDDDDGENKYYHRVFDYCFSDLPKVCVFLHLRSDLFIFYSSGWL</sequence>
<dbReference type="InterPro" id="IPR036277">
    <property type="entry name" value="SMC_hinge_sf"/>
</dbReference>
<name>A0AAV6LHE4_9ERIC</name>
<dbReference type="GO" id="GO:0005694">
    <property type="term" value="C:chromosome"/>
    <property type="evidence" value="ECO:0007669"/>
    <property type="project" value="InterPro"/>
</dbReference>
<evidence type="ECO:0000259" key="4">
    <source>
        <dbReference type="SMART" id="SM01066"/>
    </source>
</evidence>
<evidence type="ECO:0000313" key="6">
    <source>
        <dbReference type="Proteomes" id="UP000823749"/>
    </source>
</evidence>
<dbReference type="GO" id="GO:0051276">
    <property type="term" value="P:chromosome organization"/>
    <property type="evidence" value="ECO:0007669"/>
    <property type="project" value="InterPro"/>
</dbReference>
<reference evidence="5" key="1">
    <citation type="submission" date="2020-08" db="EMBL/GenBank/DDBJ databases">
        <title>Plant Genome Project.</title>
        <authorList>
            <person name="Zhang R.-G."/>
        </authorList>
    </citation>
    <scope>NUCLEOTIDE SEQUENCE</scope>
    <source>
        <strain evidence="5">WSP0</strain>
        <tissue evidence="5">Leaf</tissue>
    </source>
</reference>
<keyword evidence="6" id="KW-1185">Reference proteome</keyword>
<dbReference type="GO" id="GO:2001070">
    <property type="term" value="F:starch binding"/>
    <property type="evidence" value="ECO:0007669"/>
    <property type="project" value="InterPro"/>
</dbReference>
<dbReference type="SUPFAM" id="SSF75553">
    <property type="entry name" value="Smc hinge domain"/>
    <property type="match status" value="1"/>
</dbReference>
<evidence type="ECO:0000256" key="3">
    <source>
        <dbReference type="SAM" id="Coils"/>
    </source>
</evidence>
<dbReference type="InterPro" id="IPR010935">
    <property type="entry name" value="SMC_hinge"/>
</dbReference>
<protein>
    <recommendedName>
        <fullName evidence="2">starch synthase</fullName>
        <ecNumber evidence="2">2.4.1.21</ecNumber>
    </recommendedName>
</protein>
<organism evidence="5 6">
    <name type="scientific">Rhododendron griersonianum</name>
    <dbReference type="NCBI Taxonomy" id="479676"/>
    <lineage>
        <taxon>Eukaryota</taxon>
        <taxon>Viridiplantae</taxon>
        <taxon>Streptophyta</taxon>
        <taxon>Embryophyta</taxon>
        <taxon>Tracheophyta</taxon>
        <taxon>Spermatophyta</taxon>
        <taxon>Magnoliopsida</taxon>
        <taxon>eudicotyledons</taxon>
        <taxon>Gunneridae</taxon>
        <taxon>Pentapetalae</taxon>
        <taxon>asterids</taxon>
        <taxon>Ericales</taxon>
        <taxon>Ericaceae</taxon>
        <taxon>Ericoideae</taxon>
        <taxon>Rhodoreae</taxon>
        <taxon>Rhododendron</taxon>
    </lineage>
</organism>
<dbReference type="Proteomes" id="UP000823749">
    <property type="component" value="Chromosome 1"/>
</dbReference>
<dbReference type="Gene3D" id="1.20.1060.20">
    <property type="match status" value="1"/>
</dbReference>
<dbReference type="EMBL" id="JACTNZ010000001">
    <property type="protein sequence ID" value="KAG5564181.1"/>
    <property type="molecule type" value="Genomic_DNA"/>
</dbReference>
<comment type="catalytic activity">
    <reaction evidence="1">
        <text>[(1-&gt;4)-alpha-D-glucosyl](n) + ADP-alpha-D-glucose = [(1-&gt;4)-alpha-D-glucosyl](n+1) + ADP + H(+)</text>
        <dbReference type="Rhea" id="RHEA:18189"/>
        <dbReference type="Rhea" id="RHEA-COMP:9584"/>
        <dbReference type="Rhea" id="RHEA-COMP:9587"/>
        <dbReference type="ChEBI" id="CHEBI:15378"/>
        <dbReference type="ChEBI" id="CHEBI:15444"/>
        <dbReference type="ChEBI" id="CHEBI:57498"/>
        <dbReference type="ChEBI" id="CHEBI:456216"/>
        <dbReference type="EC" id="2.4.1.21"/>
    </reaction>
</comment>
<gene>
    <name evidence="5" type="ORF">RHGRI_000391</name>
</gene>
<accession>A0AAV6LHE4</accession>
<dbReference type="InterPro" id="IPR005085">
    <property type="entry name" value="CBM25"/>
</dbReference>
<dbReference type="Pfam" id="PF06470">
    <property type="entry name" value="SMC_hinge"/>
    <property type="match status" value="1"/>
</dbReference>
<dbReference type="PANTHER" id="PTHR46083">
    <property type="match status" value="1"/>
</dbReference>
<dbReference type="EC" id="2.4.1.21" evidence="2"/>
<keyword evidence="3" id="KW-0175">Coiled coil</keyword>
<feature type="coiled-coil region" evidence="3">
    <location>
        <begin position="6"/>
        <end position="47"/>
    </location>
</feature>
<evidence type="ECO:0000313" key="5">
    <source>
        <dbReference type="EMBL" id="KAG5564181.1"/>
    </source>
</evidence>
<dbReference type="AlphaFoldDB" id="A0AAV6LHE4"/>
<evidence type="ECO:0000256" key="2">
    <source>
        <dbReference type="ARBA" id="ARBA00012588"/>
    </source>
</evidence>
<evidence type="ECO:0000256" key="1">
    <source>
        <dbReference type="ARBA" id="ARBA00001478"/>
    </source>
</evidence>
<feature type="domain" description="Carbohydrate binding module family 25" evidence="4">
    <location>
        <begin position="93"/>
        <end position="171"/>
    </location>
</feature>
<dbReference type="GO" id="GO:0009011">
    <property type="term" value="F:alpha-1,4-glucan glucosyltransferase (ADP-glucose donor) activity"/>
    <property type="evidence" value="ECO:0007669"/>
    <property type="project" value="UniProtKB-EC"/>
</dbReference>
<comment type="caution">
    <text evidence="5">The sequence shown here is derived from an EMBL/GenBank/DDBJ whole genome shotgun (WGS) entry which is preliminary data.</text>
</comment>
<dbReference type="GO" id="GO:0005524">
    <property type="term" value="F:ATP binding"/>
    <property type="evidence" value="ECO:0007669"/>
    <property type="project" value="InterPro"/>
</dbReference>
<dbReference type="SMART" id="SM01066">
    <property type="entry name" value="CBM_25"/>
    <property type="match status" value="1"/>
</dbReference>
<proteinExistence type="predicted"/>